<proteinExistence type="inferred from homology"/>
<dbReference type="RefSeq" id="WP_165001342.1">
    <property type="nucleotide sequence ID" value="NZ_LR214951.1"/>
</dbReference>
<dbReference type="InterPro" id="IPR010921">
    <property type="entry name" value="Trp_repressor/repl_initiator"/>
</dbReference>
<dbReference type="GO" id="GO:0003688">
    <property type="term" value="F:DNA replication origin binding"/>
    <property type="evidence" value="ECO:0007669"/>
    <property type="project" value="UniProtKB-UniRule"/>
</dbReference>
<dbReference type="GO" id="GO:0008289">
    <property type="term" value="F:lipid binding"/>
    <property type="evidence" value="ECO:0007669"/>
    <property type="project" value="UniProtKB-KW"/>
</dbReference>
<evidence type="ECO:0000313" key="11">
    <source>
        <dbReference type="EMBL" id="VEU59663.1"/>
    </source>
</evidence>
<comment type="similarity">
    <text evidence="9">Belongs to the DnaA family.</text>
</comment>
<dbReference type="Pfam" id="PF00308">
    <property type="entry name" value="Bac_DnaA"/>
    <property type="match status" value="1"/>
</dbReference>
<accession>A0A449A679</accession>
<dbReference type="PRINTS" id="PR00051">
    <property type="entry name" value="DNAA"/>
</dbReference>
<evidence type="ECO:0000256" key="3">
    <source>
        <dbReference type="ARBA" id="ARBA00022741"/>
    </source>
</evidence>
<evidence type="ECO:0000256" key="9">
    <source>
        <dbReference type="RuleBase" id="RU004227"/>
    </source>
</evidence>
<dbReference type="NCBIfam" id="NF001154">
    <property type="entry name" value="PRK00149.3-3"/>
    <property type="match status" value="1"/>
</dbReference>
<dbReference type="InterPro" id="IPR020591">
    <property type="entry name" value="Chromosome_initiator_DnaA-like"/>
</dbReference>
<dbReference type="KEGG" id="mnu:NCTC10166_00642"/>
<evidence type="ECO:0000256" key="1">
    <source>
        <dbReference type="ARBA" id="ARBA00022490"/>
    </source>
</evidence>
<dbReference type="GO" id="GO:0006270">
    <property type="term" value="P:DNA replication initiation"/>
    <property type="evidence" value="ECO:0007669"/>
    <property type="project" value="UniProtKB-UniRule"/>
</dbReference>
<evidence type="ECO:0000256" key="6">
    <source>
        <dbReference type="ARBA" id="ARBA00023125"/>
    </source>
</evidence>
<sequence length="464" mass="54286">MLITNENKKWNLNDINQKLLNWFKKNINDSIVFDSFLTQIKICKIDKEMVFFKTDDNFVENFVETHLKDVVKKGLNVVLEKDVDFVFVKEKTTLKTKESFTKIVDDLKKEEKENFFYDEGDFLMENLTFNNFVKANFNKEIIELSKIVINKEQVEYNPIFIHSNSGLGKSHFLNALGNEVKKQNKKVYYLNPNKFINIISTSLQEKNSVKLNNYADMLINVDLLLVDDVQIFGNKTKSLEILFNVINELIKNNKQIVICADKKPRFLGGFEDRFITRFENGLTLEIKQPSNDDLKKILKFKIEKQKLEFNNWDESSLNFLTRNFYKSIRELEGALNKIKFFSKDVTNMKYTEIVLNNIFNDIKISKQSITPERIIQCVANYYRVKPSEITSKSRRKDLVIARNMAVWLMRKSLFFAYEKIGKYLGGKNHSSILASYKKISNQIQKGSEVKNAALSIEEKISKIT</sequence>
<dbReference type="PANTHER" id="PTHR30050">
    <property type="entry name" value="CHROMOSOMAL REPLICATION INITIATOR PROTEIN DNAA"/>
    <property type="match status" value="1"/>
</dbReference>
<evidence type="ECO:0000256" key="8">
    <source>
        <dbReference type="RuleBase" id="RU000577"/>
    </source>
</evidence>
<dbReference type="CDD" id="cd06571">
    <property type="entry name" value="Bac_DnaA_C"/>
    <property type="match status" value="1"/>
</dbReference>
<dbReference type="PANTHER" id="PTHR30050:SF2">
    <property type="entry name" value="CHROMOSOMAL REPLICATION INITIATOR PROTEIN DNAA"/>
    <property type="match status" value="1"/>
</dbReference>
<comment type="function">
    <text evidence="8">Plays an essential role in the initiation and regulation of chromosomal replication. ATP-DnaA binds to the origin of replication (oriC) to initiate formation of the DNA replication initiation complex once per cell cycle. Binds the DnaA box (a 9 base pair repeat at the origin) and separates the double-stranded (ds)DNA. Forms a right-handed helical filament on oriC DNA; dsDNA binds to the exterior of the filament while single-stranded (ss)DNA is stabiized in the filament's interior. The ATP-DnaA-oriC complex binds and stabilizes one strand of the AT-rich DNA unwinding element (DUE), permitting loading of DNA polymerase. After initiation quickly degrades to an ADP-DnaA complex that is not apt for DNA replication. Binds acidic phospholipids.</text>
</comment>
<dbReference type="InterPro" id="IPR013317">
    <property type="entry name" value="DnaA_dom"/>
</dbReference>
<gene>
    <name evidence="11" type="primary">dnaA</name>
    <name evidence="11" type="ORF">NCTC10166_00642</name>
</gene>
<keyword evidence="5" id="KW-0446">Lipid-binding</keyword>
<dbReference type="Gene3D" id="1.10.8.60">
    <property type="match status" value="1"/>
</dbReference>
<dbReference type="InterPro" id="IPR013159">
    <property type="entry name" value="DnaA_C"/>
</dbReference>
<dbReference type="EMBL" id="LR214951">
    <property type="protein sequence ID" value="VEU59663.1"/>
    <property type="molecule type" value="Genomic_DNA"/>
</dbReference>
<dbReference type="PROSITE" id="PS01008">
    <property type="entry name" value="DNAA"/>
    <property type="match status" value="1"/>
</dbReference>
<keyword evidence="6 8" id="KW-0238">DNA-binding</keyword>
<dbReference type="SUPFAM" id="SSF48295">
    <property type="entry name" value="TrpR-like"/>
    <property type="match status" value="1"/>
</dbReference>
<evidence type="ECO:0000259" key="10">
    <source>
        <dbReference type="SMART" id="SM00760"/>
    </source>
</evidence>
<keyword evidence="12" id="KW-1185">Reference proteome</keyword>
<evidence type="ECO:0000256" key="5">
    <source>
        <dbReference type="ARBA" id="ARBA00023121"/>
    </source>
</evidence>
<dbReference type="AlphaFoldDB" id="A0A449A679"/>
<keyword evidence="3 8" id="KW-0547">Nucleotide-binding</keyword>
<dbReference type="GO" id="GO:0005886">
    <property type="term" value="C:plasma membrane"/>
    <property type="evidence" value="ECO:0007669"/>
    <property type="project" value="TreeGrafter"/>
</dbReference>
<dbReference type="NCBIfam" id="TIGR00362">
    <property type="entry name" value="DnaA"/>
    <property type="match status" value="1"/>
</dbReference>
<dbReference type="SUPFAM" id="SSF52540">
    <property type="entry name" value="P-loop containing nucleoside triphosphate hydrolases"/>
    <property type="match status" value="1"/>
</dbReference>
<reference evidence="11 12" key="1">
    <citation type="submission" date="2019-01" db="EMBL/GenBank/DDBJ databases">
        <authorList>
            <consortium name="Pathogen Informatics"/>
        </authorList>
    </citation>
    <scope>NUCLEOTIDE SEQUENCE [LARGE SCALE GENOMIC DNA]</scope>
    <source>
        <strain evidence="11 12">NCTC10166</strain>
    </source>
</reference>
<evidence type="ECO:0000256" key="2">
    <source>
        <dbReference type="ARBA" id="ARBA00022705"/>
    </source>
</evidence>
<dbReference type="Proteomes" id="UP000289440">
    <property type="component" value="Chromosome"/>
</dbReference>
<evidence type="ECO:0000313" key="12">
    <source>
        <dbReference type="Proteomes" id="UP000289440"/>
    </source>
</evidence>
<dbReference type="GO" id="GO:0005524">
    <property type="term" value="F:ATP binding"/>
    <property type="evidence" value="ECO:0007669"/>
    <property type="project" value="UniProtKB-UniRule"/>
</dbReference>
<evidence type="ECO:0000256" key="7">
    <source>
        <dbReference type="NCBIfam" id="TIGR00362"/>
    </source>
</evidence>
<dbReference type="Pfam" id="PF08299">
    <property type="entry name" value="Bac_DnaA_C"/>
    <property type="match status" value="1"/>
</dbReference>
<dbReference type="InterPro" id="IPR018312">
    <property type="entry name" value="Chromosome_initiator_DnaA_CS"/>
</dbReference>
<dbReference type="SMART" id="SM00760">
    <property type="entry name" value="Bac_DnaA_C"/>
    <property type="match status" value="1"/>
</dbReference>
<keyword evidence="2 8" id="KW-0235">DNA replication</keyword>
<dbReference type="GO" id="GO:0006275">
    <property type="term" value="P:regulation of DNA replication"/>
    <property type="evidence" value="ECO:0007669"/>
    <property type="project" value="UniProtKB-UniRule"/>
</dbReference>
<dbReference type="CDD" id="cd00009">
    <property type="entry name" value="AAA"/>
    <property type="match status" value="1"/>
</dbReference>
<keyword evidence="4 8" id="KW-0067">ATP-binding</keyword>
<protein>
    <recommendedName>
        <fullName evidence="7 8">Chromosomal replication initiator protein DnaA</fullName>
    </recommendedName>
</protein>
<dbReference type="Gene3D" id="3.40.50.300">
    <property type="entry name" value="P-loop containing nucleotide triphosphate hydrolases"/>
    <property type="match status" value="1"/>
</dbReference>
<dbReference type="InterPro" id="IPR027417">
    <property type="entry name" value="P-loop_NTPase"/>
</dbReference>
<name>A0A449A679_9BACT</name>
<evidence type="ECO:0000256" key="4">
    <source>
        <dbReference type="ARBA" id="ARBA00022840"/>
    </source>
</evidence>
<dbReference type="Gene3D" id="1.10.1750.10">
    <property type="match status" value="1"/>
</dbReference>
<keyword evidence="1" id="KW-0963">Cytoplasm</keyword>
<dbReference type="InterPro" id="IPR001957">
    <property type="entry name" value="Chromosome_initiator_DnaA"/>
</dbReference>
<organism evidence="11 12">
    <name type="scientific">Mesomycoplasma neurolyticum</name>
    <dbReference type="NCBI Taxonomy" id="2120"/>
    <lineage>
        <taxon>Bacteria</taxon>
        <taxon>Bacillati</taxon>
        <taxon>Mycoplasmatota</taxon>
        <taxon>Mycoplasmoidales</taxon>
        <taxon>Metamycoplasmataceae</taxon>
        <taxon>Mesomycoplasma</taxon>
    </lineage>
</organism>
<feature type="domain" description="Chromosomal replication initiator DnaA C-terminal" evidence="10">
    <location>
        <begin position="370"/>
        <end position="439"/>
    </location>
</feature>